<sequence>MNRVRFVRSAMAAVLVTLLLSSCSSDGDDGVPRSWIRDTYTASSGSRWLDKDSSPDRVADAIHGHRKSLDRSAGGGMRFLRYGDDMVTVSPYKGGSLIEIEDYRNGYRRHKQHLVNWPNPNSQSYRGGGPGEGK</sequence>
<evidence type="ECO:0008006" key="5">
    <source>
        <dbReference type="Google" id="ProtNLM"/>
    </source>
</evidence>
<proteinExistence type="predicted"/>
<dbReference type="InterPro" id="IPR025341">
    <property type="entry name" value="DUF4247"/>
</dbReference>
<evidence type="ECO:0000313" key="3">
    <source>
        <dbReference type="EMBL" id="KFG77400.1"/>
    </source>
</evidence>
<evidence type="ECO:0000313" key="4">
    <source>
        <dbReference type="Proteomes" id="UP000029095"/>
    </source>
</evidence>
<dbReference type="RefSeq" id="WP_043376646.1">
    <property type="nucleotide sequence ID" value="NZ_KN039946.1"/>
</dbReference>
<organism evidence="3 4">
    <name type="scientific">Streptomyces mutabilis</name>
    <dbReference type="NCBI Taxonomy" id="67332"/>
    <lineage>
        <taxon>Bacteria</taxon>
        <taxon>Bacillati</taxon>
        <taxon>Actinomycetota</taxon>
        <taxon>Actinomycetes</taxon>
        <taxon>Kitasatosporales</taxon>
        <taxon>Streptomycetaceae</taxon>
        <taxon>Streptomyces</taxon>
    </lineage>
</organism>
<comment type="caution">
    <text evidence="3">The sequence shown here is derived from an EMBL/GenBank/DDBJ whole genome shotgun (WGS) entry which is preliminary data.</text>
</comment>
<keyword evidence="2" id="KW-0732">Signal</keyword>
<dbReference type="Proteomes" id="UP000029095">
    <property type="component" value="Unassembled WGS sequence"/>
</dbReference>
<dbReference type="STRING" id="1915400.FM21_15615"/>
<dbReference type="AlphaFoldDB" id="A0A086N8D2"/>
<dbReference type="Pfam" id="PF14042">
    <property type="entry name" value="DUF4247"/>
    <property type="match status" value="1"/>
</dbReference>
<gene>
    <name evidence="3" type="ORF">FM21_15615</name>
</gene>
<feature type="signal peptide" evidence="2">
    <location>
        <begin position="1"/>
        <end position="27"/>
    </location>
</feature>
<keyword evidence="4" id="KW-1185">Reference proteome</keyword>
<dbReference type="EMBL" id="JNFQ01000001">
    <property type="protein sequence ID" value="KFG77400.1"/>
    <property type="molecule type" value="Genomic_DNA"/>
</dbReference>
<accession>A0A086N8D2</accession>
<evidence type="ECO:0000256" key="2">
    <source>
        <dbReference type="SAM" id="SignalP"/>
    </source>
</evidence>
<name>A0A086N8D2_9ACTN</name>
<evidence type="ECO:0000256" key="1">
    <source>
        <dbReference type="SAM" id="MobiDB-lite"/>
    </source>
</evidence>
<dbReference type="HOGENOM" id="CLU_149353_0_0_11"/>
<protein>
    <recommendedName>
        <fullName evidence="5">DUF4247 domain-containing protein</fullName>
    </recommendedName>
</protein>
<reference evidence="3 4" key="1">
    <citation type="submission" date="2014-05" db="EMBL/GenBank/DDBJ databases">
        <title>Complete genome sequence of the Streptomyces mutabilis TRM45540.</title>
        <authorList>
            <person name="Luo X."/>
            <person name="Zhang L."/>
        </authorList>
    </citation>
    <scope>NUCLEOTIDE SEQUENCE [LARGE SCALE GENOMIC DNA]</scope>
    <source>
        <strain evidence="3 4">TRM45540</strain>
    </source>
</reference>
<dbReference type="PROSITE" id="PS51257">
    <property type="entry name" value="PROKAR_LIPOPROTEIN"/>
    <property type="match status" value="1"/>
</dbReference>
<feature type="region of interest" description="Disordered" evidence="1">
    <location>
        <begin position="114"/>
        <end position="134"/>
    </location>
</feature>
<feature type="chain" id="PRO_5001812054" description="DUF4247 domain-containing protein" evidence="2">
    <location>
        <begin position="28"/>
        <end position="134"/>
    </location>
</feature>